<evidence type="ECO:0000313" key="1">
    <source>
        <dbReference type="EMBL" id="CAJ1409470.1"/>
    </source>
</evidence>
<gene>
    <name evidence="1" type="ORF">EVOR1521_LOCUS30562</name>
</gene>
<accession>A0AA36JPS6</accession>
<comment type="caution">
    <text evidence="1">The sequence shown here is derived from an EMBL/GenBank/DDBJ whole genome shotgun (WGS) entry which is preliminary data.</text>
</comment>
<name>A0AA36JPS6_9DINO</name>
<dbReference type="GO" id="GO:0003677">
    <property type="term" value="F:DNA binding"/>
    <property type="evidence" value="ECO:0007669"/>
    <property type="project" value="InterPro"/>
</dbReference>
<organism evidence="1 2">
    <name type="scientific">Effrenium voratum</name>
    <dbReference type="NCBI Taxonomy" id="2562239"/>
    <lineage>
        <taxon>Eukaryota</taxon>
        <taxon>Sar</taxon>
        <taxon>Alveolata</taxon>
        <taxon>Dinophyceae</taxon>
        <taxon>Suessiales</taxon>
        <taxon>Symbiodiniaceae</taxon>
        <taxon>Effrenium</taxon>
    </lineage>
</organism>
<dbReference type="SUPFAM" id="SSF56349">
    <property type="entry name" value="DNA breaking-rejoining enzymes"/>
    <property type="match status" value="1"/>
</dbReference>
<keyword evidence="2" id="KW-1185">Reference proteome</keyword>
<dbReference type="Proteomes" id="UP001178507">
    <property type="component" value="Unassembled WGS sequence"/>
</dbReference>
<sequence length="669" mass="74883">MSRSCVRRVQCARHIQVEANYTVRALNSMFGANVSGKGDFPLEEALQGHGSAQAKAIEFIIQSVHELGRPPADLTGPGAWSMLRTTEDYAESQPVGSLVSYKPESVSLPDEGWSPIELGQLWGGDGCDFVYDLVHNQLLPPDQVEARLRQAGVSRAYSDPLLRVKHNYIDFIKRLWRSNLIDVDTSPGVEQVECFFVSKKMGRQRMDLGLLEVNGRPVRPGTLLTPRLRDRHPVSSTSCCHLQYVDNLVVLGTDREMVKGAFERAVKELTRAGLQVHEVESSSDGAQVLGWHFTANGEFRPTRRDLKAAWSTKLLATDASEWGLGATQSDIPYEQAKSIGKFCERLSTSNGRQLAATAGSGSSLCQLPRKEMRVTARKKHKAASSEMTVLQESSVSKKCFQRYQFWWEQISQLVTNRSGGLKPAKVVDKVLATYLEEMYHNGEDVSSAQYVVAALCFFRPSLRTPGMVSLPKIKQSLRGWGKLSPPRSRLPVPWEVTCLLVEYAMKSNHVMIGLHILLMFTLYLRPSEALRIRQMDLVAPLKRARAGYQRWTVTLHPLEAARPSKTMEFDETLQFDLDYHQGIGEAVKRQAQLRGRQPGDVIFNHENKNVVAFLAEAAEKLDLRNLGPVHPYRFRHGGASHDFNMGFRDLKAVQARGRFSVDLAISAVL</sequence>
<proteinExistence type="predicted"/>
<evidence type="ECO:0000313" key="2">
    <source>
        <dbReference type="Proteomes" id="UP001178507"/>
    </source>
</evidence>
<reference evidence="1" key="1">
    <citation type="submission" date="2023-08" db="EMBL/GenBank/DDBJ databases">
        <authorList>
            <person name="Chen Y."/>
            <person name="Shah S."/>
            <person name="Dougan E. K."/>
            <person name="Thang M."/>
            <person name="Chan C."/>
        </authorList>
    </citation>
    <scope>NUCLEOTIDE SEQUENCE</scope>
</reference>
<dbReference type="EMBL" id="CAUJNA010003771">
    <property type="protein sequence ID" value="CAJ1409470.1"/>
    <property type="molecule type" value="Genomic_DNA"/>
</dbReference>
<dbReference type="InterPro" id="IPR011010">
    <property type="entry name" value="DNA_brk_join_enz"/>
</dbReference>
<dbReference type="AlphaFoldDB" id="A0AA36JPS6"/>
<protein>
    <submittedName>
        <fullName evidence="1">Uncharacterized protein</fullName>
    </submittedName>
</protein>